<dbReference type="SMART" id="SM00419">
    <property type="entry name" value="HTH_CRP"/>
    <property type="match status" value="1"/>
</dbReference>
<keyword evidence="1" id="KW-0805">Transcription regulation</keyword>
<dbReference type="InterPro" id="IPR000595">
    <property type="entry name" value="cNMP-bd_dom"/>
</dbReference>
<evidence type="ECO:0000256" key="3">
    <source>
        <dbReference type="ARBA" id="ARBA00023163"/>
    </source>
</evidence>
<protein>
    <submittedName>
        <fullName evidence="5">Crp-like helix-turn-helix domain protein</fullName>
    </submittedName>
</protein>
<feature type="domain" description="HTH crp-type" evidence="4">
    <location>
        <begin position="156"/>
        <end position="222"/>
    </location>
</feature>
<dbReference type="InterPro" id="IPR036388">
    <property type="entry name" value="WH-like_DNA-bd_sf"/>
</dbReference>
<evidence type="ECO:0000259" key="4">
    <source>
        <dbReference type="PROSITE" id="PS51063"/>
    </source>
</evidence>
<dbReference type="GO" id="GO:0003677">
    <property type="term" value="F:DNA binding"/>
    <property type="evidence" value="ECO:0007669"/>
    <property type="project" value="UniProtKB-KW"/>
</dbReference>
<dbReference type="Proteomes" id="UP000405524">
    <property type="component" value="Unassembled WGS sequence"/>
</dbReference>
<accession>A0A5K1IRZ5</accession>
<evidence type="ECO:0000256" key="1">
    <source>
        <dbReference type="ARBA" id="ARBA00023015"/>
    </source>
</evidence>
<dbReference type="AlphaFoldDB" id="A0A5K1IRZ5"/>
<dbReference type="InterPro" id="IPR018490">
    <property type="entry name" value="cNMP-bd_dom_sf"/>
</dbReference>
<dbReference type="GeneID" id="77465191"/>
<dbReference type="InterPro" id="IPR012318">
    <property type="entry name" value="HTH_CRP"/>
</dbReference>
<proteinExistence type="predicted"/>
<keyword evidence="2" id="KW-0238">DNA-binding</keyword>
<dbReference type="CDD" id="cd00038">
    <property type="entry name" value="CAP_ED"/>
    <property type="match status" value="1"/>
</dbReference>
<gene>
    <name evidence="5" type="ORF">JKKLCJKK_00199</name>
</gene>
<dbReference type="Gene3D" id="1.10.10.10">
    <property type="entry name" value="Winged helix-like DNA-binding domain superfamily/Winged helix DNA-binding domain"/>
    <property type="match status" value="1"/>
</dbReference>
<sequence length="229" mass="25417">MITTGAMPDIEQDLAEIVPFWGNLDLSQRAFLAQRSRRMKFDAGSHVQGAGAGCAGVVFVRSGRLRAFMLSDQGREVTLFYVQPGECCVLAASCILPMITFDIALDAAEDSDLLIIDSQAFGTVSQENIHAEAFTYRQATERFSDCMWVMQQVLFMGLDTRLAIWLLDEVARSGSKTIYATHDEIARHLGSAREAVGRMLKYFAREGLVELARGSVELIDVKRLRLLTT</sequence>
<dbReference type="Pfam" id="PF00027">
    <property type="entry name" value="cNMP_binding"/>
    <property type="match status" value="1"/>
</dbReference>
<dbReference type="EMBL" id="CABWIC010000007">
    <property type="protein sequence ID" value="VWL90890.1"/>
    <property type="molecule type" value="Genomic_DNA"/>
</dbReference>
<dbReference type="Pfam" id="PF13545">
    <property type="entry name" value="HTH_Crp_2"/>
    <property type="match status" value="1"/>
</dbReference>
<dbReference type="Gene3D" id="2.60.120.10">
    <property type="entry name" value="Jelly Rolls"/>
    <property type="match status" value="1"/>
</dbReference>
<evidence type="ECO:0000313" key="6">
    <source>
        <dbReference type="Proteomes" id="UP000405524"/>
    </source>
</evidence>
<keyword evidence="3" id="KW-0804">Transcription</keyword>
<evidence type="ECO:0000256" key="2">
    <source>
        <dbReference type="ARBA" id="ARBA00023125"/>
    </source>
</evidence>
<dbReference type="InterPro" id="IPR036390">
    <property type="entry name" value="WH_DNA-bd_sf"/>
</dbReference>
<dbReference type="InterPro" id="IPR014710">
    <property type="entry name" value="RmlC-like_jellyroll"/>
</dbReference>
<dbReference type="SUPFAM" id="SSF51206">
    <property type="entry name" value="cAMP-binding domain-like"/>
    <property type="match status" value="1"/>
</dbReference>
<reference evidence="5 6" key="1">
    <citation type="submission" date="2019-10" db="EMBL/GenBank/DDBJ databases">
        <authorList>
            <person name="Wolf R A."/>
        </authorList>
    </citation>
    <scope>NUCLEOTIDE SEQUENCE [LARGE SCALE GENOMIC DNA]</scope>
    <source>
        <strain evidence="5">Collinsella_intestinalis_DSM_13632</strain>
    </source>
</reference>
<dbReference type="GO" id="GO:0006355">
    <property type="term" value="P:regulation of DNA-templated transcription"/>
    <property type="evidence" value="ECO:0007669"/>
    <property type="project" value="InterPro"/>
</dbReference>
<dbReference type="SUPFAM" id="SSF46785">
    <property type="entry name" value="Winged helix' DNA-binding domain"/>
    <property type="match status" value="1"/>
</dbReference>
<dbReference type="RefSeq" id="WP_226803199.1">
    <property type="nucleotide sequence ID" value="NZ_CABWIC010000007.1"/>
</dbReference>
<evidence type="ECO:0000313" key="5">
    <source>
        <dbReference type="EMBL" id="VWL90890.1"/>
    </source>
</evidence>
<name>A0A5K1IRZ5_9ACTN</name>
<dbReference type="PROSITE" id="PS51063">
    <property type="entry name" value="HTH_CRP_2"/>
    <property type="match status" value="1"/>
</dbReference>
<organism evidence="5 6">
    <name type="scientific">Collinsella intestinalis</name>
    <dbReference type="NCBI Taxonomy" id="147207"/>
    <lineage>
        <taxon>Bacteria</taxon>
        <taxon>Bacillati</taxon>
        <taxon>Actinomycetota</taxon>
        <taxon>Coriobacteriia</taxon>
        <taxon>Coriobacteriales</taxon>
        <taxon>Coriobacteriaceae</taxon>
        <taxon>Collinsella</taxon>
    </lineage>
</organism>